<comment type="caution">
    <text evidence="4">The sequence shown here is derived from an EMBL/GenBank/DDBJ whole genome shotgun (WGS) entry which is preliminary data.</text>
</comment>
<keyword evidence="2" id="KW-1133">Transmembrane helix</keyword>
<evidence type="ECO:0000313" key="5">
    <source>
        <dbReference type="Proteomes" id="UP000037397"/>
    </source>
</evidence>
<feature type="transmembrane region" description="Helical" evidence="2">
    <location>
        <begin position="32"/>
        <end position="56"/>
    </location>
</feature>
<keyword evidence="2" id="KW-0472">Membrane</keyword>
<name>A0A0L6CPQ7_9MICO</name>
<dbReference type="OrthoDB" id="9784773at2"/>
<proteinExistence type="predicted"/>
<dbReference type="AlphaFoldDB" id="A0A0L6CPQ7"/>
<keyword evidence="5" id="KW-1185">Reference proteome</keyword>
<evidence type="ECO:0000313" key="4">
    <source>
        <dbReference type="EMBL" id="KNX39635.1"/>
    </source>
</evidence>
<accession>A0A0L6CPQ7</accession>
<feature type="transmembrane region" description="Helical" evidence="2">
    <location>
        <begin position="63"/>
        <end position="82"/>
    </location>
</feature>
<dbReference type="InterPro" id="IPR025509">
    <property type="entry name" value="DUF4396"/>
</dbReference>
<dbReference type="Proteomes" id="UP000037397">
    <property type="component" value="Unassembled WGS sequence"/>
</dbReference>
<feature type="transmembrane region" description="Helical" evidence="2">
    <location>
        <begin position="208"/>
        <end position="229"/>
    </location>
</feature>
<evidence type="ECO:0000256" key="1">
    <source>
        <dbReference type="SAM" id="MobiDB-lite"/>
    </source>
</evidence>
<sequence length="247" mass="25091">MAASATLHCLTGCSIGEIVGLMIGTHNGWSNLPTTVLSIALAFVFGYSLSALPVVLGGLSVGAALKLVLAADTLSIAAMELVDNAVMNVIPGAMDAGLDRPLFWVSMAIALTAAFAAAYPVNVYLMSRGKGHALTHEFMGHDHAAMDHAAPAGRGGRAPQGEPAAPAGRGGRAPQGEPVSRPDDEHHGHEHAAPDRLQRRTSWTGPSASTLAVGIAGFLLGGLVVSAGAQVQDDAPAPPSHSTPTAH</sequence>
<feature type="region of interest" description="Disordered" evidence="1">
    <location>
        <begin position="147"/>
        <end position="203"/>
    </location>
</feature>
<keyword evidence="2" id="KW-0812">Transmembrane</keyword>
<dbReference type="EMBL" id="LAIR01000002">
    <property type="protein sequence ID" value="KNX39635.1"/>
    <property type="molecule type" value="Genomic_DNA"/>
</dbReference>
<feature type="domain" description="DUF4396" evidence="3">
    <location>
        <begin position="1"/>
        <end position="131"/>
    </location>
</feature>
<protein>
    <recommendedName>
        <fullName evidence="3">DUF4396 domain-containing protein</fullName>
    </recommendedName>
</protein>
<dbReference type="PATRIC" id="fig|1631356.3.peg.4106"/>
<dbReference type="STRING" id="1631356.VV01_20425"/>
<evidence type="ECO:0000256" key="2">
    <source>
        <dbReference type="SAM" id="Phobius"/>
    </source>
</evidence>
<feature type="compositionally biased region" description="Basic and acidic residues" evidence="1">
    <location>
        <begin position="180"/>
        <end position="198"/>
    </location>
</feature>
<reference evidence="5" key="1">
    <citation type="submission" date="2015-03" db="EMBL/GenBank/DDBJ databases">
        <title>Luteipulveratus halotolerans sp. nov., a novel actinobacterium (Dermacoccaceae) from Sarawak, Malaysia.</title>
        <authorList>
            <person name="Juboi H."/>
            <person name="Basik A."/>
            <person name="Shamsul S.S."/>
            <person name="Arnold P."/>
            <person name="Schmitt E.K."/>
            <person name="Sanglier J.-J."/>
            <person name="Yeo T."/>
        </authorList>
    </citation>
    <scope>NUCLEOTIDE SEQUENCE [LARGE SCALE GENOMIC DNA]</scope>
    <source>
        <strain evidence="5">C296001</strain>
    </source>
</reference>
<gene>
    <name evidence="4" type="ORF">VV01_20425</name>
</gene>
<evidence type="ECO:0000259" key="3">
    <source>
        <dbReference type="Pfam" id="PF14342"/>
    </source>
</evidence>
<dbReference type="Pfam" id="PF14342">
    <property type="entry name" value="DUF4396"/>
    <property type="match status" value="1"/>
</dbReference>
<organism evidence="4 5">
    <name type="scientific">Luteipulveratus halotolerans</name>
    <dbReference type="NCBI Taxonomy" id="1631356"/>
    <lineage>
        <taxon>Bacteria</taxon>
        <taxon>Bacillati</taxon>
        <taxon>Actinomycetota</taxon>
        <taxon>Actinomycetes</taxon>
        <taxon>Micrococcales</taxon>
        <taxon>Dermacoccaceae</taxon>
        <taxon>Luteipulveratus</taxon>
    </lineage>
</organism>
<feature type="transmembrane region" description="Helical" evidence="2">
    <location>
        <begin position="102"/>
        <end position="125"/>
    </location>
</feature>